<accession>A0A927BVH3</accession>
<dbReference type="InterPro" id="IPR004995">
    <property type="entry name" value="Spore_Ger"/>
</dbReference>
<dbReference type="RefSeq" id="WP_190920105.1">
    <property type="nucleotide sequence ID" value="NZ_JACXIZ010000032.1"/>
</dbReference>
<keyword evidence="3" id="KW-1133">Transmembrane helix</keyword>
<feature type="transmembrane region" description="Helical" evidence="3">
    <location>
        <begin position="340"/>
        <end position="359"/>
    </location>
</feature>
<dbReference type="EMBL" id="JACXIZ010000032">
    <property type="protein sequence ID" value="MBD2847102.1"/>
    <property type="molecule type" value="Genomic_DNA"/>
</dbReference>
<evidence type="ECO:0000313" key="5">
    <source>
        <dbReference type="Proteomes" id="UP000621560"/>
    </source>
</evidence>
<keyword evidence="5" id="KW-1185">Reference proteome</keyword>
<organism evidence="4 5">
    <name type="scientific">Paenibacillus sabuli</name>
    <dbReference type="NCBI Taxonomy" id="2772509"/>
    <lineage>
        <taxon>Bacteria</taxon>
        <taxon>Bacillati</taxon>
        <taxon>Bacillota</taxon>
        <taxon>Bacilli</taxon>
        <taxon>Bacillales</taxon>
        <taxon>Paenibacillaceae</taxon>
        <taxon>Paenibacillus</taxon>
    </lineage>
</organism>
<evidence type="ECO:0000256" key="2">
    <source>
        <dbReference type="ARBA" id="ARBA00023136"/>
    </source>
</evidence>
<dbReference type="InterPro" id="IPR050768">
    <property type="entry name" value="UPF0353/GerABKA_families"/>
</dbReference>
<protein>
    <submittedName>
        <fullName evidence="4">Spore germination protein</fullName>
    </submittedName>
</protein>
<dbReference type="PANTHER" id="PTHR22550:SF5">
    <property type="entry name" value="LEUCINE ZIPPER PROTEIN 4"/>
    <property type="match status" value="1"/>
</dbReference>
<sequence>MKPSPLLEEIRWIEDQLGSQPDVVAQEIRTGDIEARLVYVCSLCNEKLLNEQVLRPLFAIGKQSEFESYLLSLPRSIPYPGKEKSVHELMYGYALLLAGSCVVLLDMREKKNSAVTEADVEKVIQGPQFKLSEDLETSLNLLRHRYHQPSLFMEKRRIGTASLTEIALLYDKKRIDPHTLELIKQELDQVQTDVLFAAGQLEKLMAKRKRKLFPTMMTTDRPDRVALNLAQGKAVILIEGTPFALVAPTVFYDFMSTMDDLYQSVWISGFLIFLRYLGLLICLLVPALYVAVTAYSPELFRVQLAFSVAGSRVGVPFPAFLEVLFMLIMMELLTEASVRLPNVIGSTATTVGGLILGQAVTQAGLVSDIMIIIVAAVAISNFVIPINAMSFAVRIAKYFLLACCIGYGIVGLVVGSIALVAYIVRQESFGQPYFKLFFVPTAKEAQRLQGGRSG</sequence>
<dbReference type="PIRSF" id="PIRSF005690">
    <property type="entry name" value="GerBA"/>
    <property type="match status" value="1"/>
</dbReference>
<dbReference type="Pfam" id="PF03323">
    <property type="entry name" value="GerA"/>
    <property type="match status" value="1"/>
</dbReference>
<evidence type="ECO:0000256" key="1">
    <source>
        <dbReference type="ARBA" id="ARBA00005278"/>
    </source>
</evidence>
<dbReference type="Proteomes" id="UP000621560">
    <property type="component" value="Unassembled WGS sequence"/>
</dbReference>
<dbReference type="AlphaFoldDB" id="A0A927BVH3"/>
<comment type="similarity">
    <text evidence="1">Belongs to the GerABKA family.</text>
</comment>
<feature type="transmembrane region" description="Helical" evidence="3">
    <location>
        <begin position="398"/>
        <end position="424"/>
    </location>
</feature>
<comment type="caution">
    <text evidence="4">The sequence shown here is derived from an EMBL/GenBank/DDBJ whole genome shotgun (WGS) entry which is preliminary data.</text>
</comment>
<dbReference type="PANTHER" id="PTHR22550">
    <property type="entry name" value="SPORE GERMINATION PROTEIN"/>
    <property type="match status" value="1"/>
</dbReference>
<gene>
    <name evidence="4" type="ORF">IDH44_18035</name>
</gene>
<feature type="transmembrane region" description="Helical" evidence="3">
    <location>
        <begin position="365"/>
        <end position="386"/>
    </location>
</feature>
<dbReference type="GO" id="GO:0016020">
    <property type="term" value="C:membrane"/>
    <property type="evidence" value="ECO:0007669"/>
    <property type="project" value="InterPro"/>
</dbReference>
<feature type="transmembrane region" description="Helical" evidence="3">
    <location>
        <begin position="265"/>
        <end position="292"/>
    </location>
</feature>
<reference evidence="4" key="1">
    <citation type="submission" date="2020-09" db="EMBL/GenBank/DDBJ databases">
        <title>A novel bacterium of genus Paenibacillus, isolated from South China Sea.</title>
        <authorList>
            <person name="Huang H."/>
            <person name="Mo K."/>
            <person name="Hu Y."/>
        </authorList>
    </citation>
    <scope>NUCLEOTIDE SEQUENCE</scope>
    <source>
        <strain evidence="4">IB182496</strain>
    </source>
</reference>
<evidence type="ECO:0000313" key="4">
    <source>
        <dbReference type="EMBL" id="MBD2847102.1"/>
    </source>
</evidence>
<dbReference type="GO" id="GO:0009847">
    <property type="term" value="P:spore germination"/>
    <property type="evidence" value="ECO:0007669"/>
    <property type="project" value="InterPro"/>
</dbReference>
<keyword evidence="3" id="KW-0812">Transmembrane</keyword>
<evidence type="ECO:0000256" key="3">
    <source>
        <dbReference type="SAM" id="Phobius"/>
    </source>
</evidence>
<feature type="transmembrane region" description="Helical" evidence="3">
    <location>
        <begin position="304"/>
        <end position="328"/>
    </location>
</feature>
<keyword evidence="2 3" id="KW-0472">Membrane</keyword>
<name>A0A927BVH3_9BACL</name>
<proteinExistence type="inferred from homology"/>